<gene>
    <name evidence="2" type="ORF">Pan54_08930</name>
</gene>
<dbReference type="AlphaFoldDB" id="A0A5C5XC10"/>
<proteinExistence type="predicted"/>
<organism evidence="2 3">
    <name type="scientific">Rubinisphaera italica</name>
    <dbReference type="NCBI Taxonomy" id="2527969"/>
    <lineage>
        <taxon>Bacteria</taxon>
        <taxon>Pseudomonadati</taxon>
        <taxon>Planctomycetota</taxon>
        <taxon>Planctomycetia</taxon>
        <taxon>Planctomycetales</taxon>
        <taxon>Planctomycetaceae</taxon>
        <taxon>Rubinisphaera</taxon>
    </lineage>
</organism>
<comment type="caution">
    <text evidence="2">The sequence shown here is derived from an EMBL/GenBank/DDBJ whole genome shotgun (WGS) entry which is preliminary data.</text>
</comment>
<accession>A0A5C5XC10</accession>
<evidence type="ECO:0000256" key="1">
    <source>
        <dbReference type="SAM" id="Phobius"/>
    </source>
</evidence>
<evidence type="ECO:0000313" key="2">
    <source>
        <dbReference type="EMBL" id="TWT60179.1"/>
    </source>
</evidence>
<keyword evidence="1" id="KW-0812">Transmembrane</keyword>
<keyword evidence="3" id="KW-1185">Reference proteome</keyword>
<keyword evidence="1" id="KW-1133">Transmembrane helix</keyword>
<sequence length="117" mass="13324">MRIISFDIIQFAILYSVIVTIGSSLNWLLRFFHTWIFNWSYGTRGFISLTEIVQNRADMQIVHDILWVVTTFVISFLTGLLIATLFNMVAPLYGGFKIGIAEPKMVGNEDLIAGKDF</sequence>
<dbReference type="RefSeq" id="WP_146502332.1">
    <property type="nucleotide sequence ID" value="NZ_SJPG01000001.1"/>
</dbReference>
<evidence type="ECO:0000313" key="3">
    <source>
        <dbReference type="Proteomes" id="UP000316095"/>
    </source>
</evidence>
<feature type="transmembrane region" description="Helical" evidence="1">
    <location>
        <begin position="65"/>
        <end position="86"/>
    </location>
</feature>
<name>A0A5C5XC10_9PLAN</name>
<dbReference type="EMBL" id="SJPG01000001">
    <property type="protein sequence ID" value="TWT60179.1"/>
    <property type="molecule type" value="Genomic_DNA"/>
</dbReference>
<dbReference type="Proteomes" id="UP000316095">
    <property type="component" value="Unassembled WGS sequence"/>
</dbReference>
<feature type="transmembrane region" description="Helical" evidence="1">
    <location>
        <begin position="12"/>
        <end position="29"/>
    </location>
</feature>
<keyword evidence="1" id="KW-0472">Membrane</keyword>
<reference evidence="2 3" key="1">
    <citation type="submission" date="2019-02" db="EMBL/GenBank/DDBJ databases">
        <title>Deep-cultivation of Planctomycetes and their phenomic and genomic characterization uncovers novel biology.</title>
        <authorList>
            <person name="Wiegand S."/>
            <person name="Jogler M."/>
            <person name="Boedeker C."/>
            <person name="Pinto D."/>
            <person name="Vollmers J."/>
            <person name="Rivas-Marin E."/>
            <person name="Kohn T."/>
            <person name="Peeters S.H."/>
            <person name="Heuer A."/>
            <person name="Rast P."/>
            <person name="Oberbeckmann S."/>
            <person name="Bunk B."/>
            <person name="Jeske O."/>
            <person name="Meyerdierks A."/>
            <person name="Storesund J.E."/>
            <person name="Kallscheuer N."/>
            <person name="Luecker S."/>
            <person name="Lage O.M."/>
            <person name="Pohl T."/>
            <person name="Merkel B.J."/>
            <person name="Hornburger P."/>
            <person name="Mueller R.-W."/>
            <person name="Bruemmer F."/>
            <person name="Labrenz M."/>
            <person name="Spormann A.M."/>
            <person name="Op Den Camp H."/>
            <person name="Overmann J."/>
            <person name="Amann R."/>
            <person name="Jetten M.S.M."/>
            <person name="Mascher T."/>
            <person name="Medema M.H."/>
            <person name="Devos D.P."/>
            <person name="Kaster A.-K."/>
            <person name="Ovreas L."/>
            <person name="Rohde M."/>
            <person name="Galperin M.Y."/>
            <person name="Jogler C."/>
        </authorList>
    </citation>
    <scope>NUCLEOTIDE SEQUENCE [LARGE SCALE GENOMIC DNA]</scope>
    <source>
        <strain evidence="2 3">Pan54</strain>
    </source>
</reference>
<protein>
    <submittedName>
        <fullName evidence="2">Uncharacterized protein</fullName>
    </submittedName>
</protein>